<dbReference type="InterPro" id="IPR036291">
    <property type="entry name" value="NAD(P)-bd_dom_sf"/>
</dbReference>
<dbReference type="AlphaFoldDB" id="A0A9D2M3S5"/>
<dbReference type="NCBIfam" id="NF005559">
    <property type="entry name" value="PRK07231.1"/>
    <property type="match status" value="1"/>
</dbReference>
<dbReference type="NCBIfam" id="NF009466">
    <property type="entry name" value="PRK12826.1-2"/>
    <property type="match status" value="1"/>
</dbReference>
<dbReference type="FunFam" id="3.40.50.720:FF:000173">
    <property type="entry name" value="3-oxoacyl-[acyl-carrier protein] reductase"/>
    <property type="match status" value="1"/>
</dbReference>
<dbReference type="InterPro" id="IPR002347">
    <property type="entry name" value="SDR_fam"/>
</dbReference>
<keyword evidence="2" id="KW-0560">Oxidoreductase</keyword>
<dbReference type="Proteomes" id="UP000824209">
    <property type="component" value="Unassembled WGS sequence"/>
</dbReference>
<dbReference type="PRINTS" id="PR00080">
    <property type="entry name" value="SDRFAMILY"/>
</dbReference>
<sequence length="244" mass="25944">MEKVAVVTGASRGIGAAIARELAMRGYRVAVCYRTGQQPAQALCEELAQDGKTAVPVFLDVRSEESVRAMFAEVRDRLGEPALLVNNAGIARQKLFTDLTAQDWDDMMAGTVRGAFLCTREALPAMIRRKWGRVVNISSMWGQVGASCEVDYSAAKAAIIGMTKALAKEVAPSGITVNAVAPGVVDTEMLACFSPEEKEALAQETPLERLGTPLDIAKAVCFLCSEDAAFITGQVLGVNGGFVI</sequence>
<evidence type="ECO:0000256" key="3">
    <source>
        <dbReference type="ARBA" id="ARBA00023221"/>
    </source>
</evidence>
<dbReference type="PANTHER" id="PTHR42879:SF2">
    <property type="entry name" value="3-OXOACYL-[ACYL-CARRIER-PROTEIN] REDUCTASE FABG"/>
    <property type="match status" value="1"/>
</dbReference>
<dbReference type="InterPro" id="IPR020904">
    <property type="entry name" value="Sc_DH/Rdtase_CS"/>
</dbReference>
<dbReference type="PROSITE" id="PS00061">
    <property type="entry name" value="ADH_SHORT"/>
    <property type="match status" value="1"/>
</dbReference>
<gene>
    <name evidence="5" type="ORF">H9943_06980</name>
</gene>
<dbReference type="NCBIfam" id="NF047420">
    <property type="entry name" value="EF_P_mod_YmfI"/>
    <property type="match status" value="1"/>
</dbReference>
<organism evidence="5 6">
    <name type="scientific">Candidatus Ruthenibacterium avium</name>
    <dbReference type="NCBI Taxonomy" id="2838751"/>
    <lineage>
        <taxon>Bacteria</taxon>
        <taxon>Bacillati</taxon>
        <taxon>Bacillota</taxon>
        <taxon>Clostridia</taxon>
        <taxon>Eubacteriales</taxon>
        <taxon>Oscillospiraceae</taxon>
        <taxon>Ruthenibacterium</taxon>
    </lineage>
</organism>
<evidence type="ECO:0000259" key="4">
    <source>
        <dbReference type="SMART" id="SM00822"/>
    </source>
</evidence>
<dbReference type="Gene3D" id="3.40.50.720">
    <property type="entry name" value="NAD(P)-binding Rossmann-like Domain"/>
    <property type="match status" value="1"/>
</dbReference>
<dbReference type="GO" id="GO:0032787">
    <property type="term" value="P:monocarboxylic acid metabolic process"/>
    <property type="evidence" value="ECO:0007669"/>
    <property type="project" value="UniProtKB-ARBA"/>
</dbReference>
<evidence type="ECO:0000313" key="5">
    <source>
        <dbReference type="EMBL" id="HJB40124.1"/>
    </source>
</evidence>
<reference evidence="5" key="1">
    <citation type="journal article" date="2021" name="PeerJ">
        <title>Extensive microbial diversity within the chicken gut microbiome revealed by metagenomics and culture.</title>
        <authorList>
            <person name="Gilroy R."/>
            <person name="Ravi A."/>
            <person name="Getino M."/>
            <person name="Pursley I."/>
            <person name="Horton D.L."/>
            <person name="Alikhan N.F."/>
            <person name="Baker D."/>
            <person name="Gharbi K."/>
            <person name="Hall N."/>
            <person name="Watson M."/>
            <person name="Adriaenssens E.M."/>
            <person name="Foster-Nyarko E."/>
            <person name="Jarju S."/>
            <person name="Secka A."/>
            <person name="Antonio M."/>
            <person name="Oren A."/>
            <person name="Chaudhuri R.R."/>
            <person name="La Ragione R."/>
            <person name="Hildebrand F."/>
            <person name="Pallen M.J."/>
        </authorList>
    </citation>
    <scope>NUCLEOTIDE SEQUENCE</scope>
    <source>
        <strain evidence="5">ChiBcec8-14828</strain>
    </source>
</reference>
<reference evidence="5" key="2">
    <citation type="submission" date="2021-04" db="EMBL/GenBank/DDBJ databases">
        <authorList>
            <person name="Gilroy R."/>
        </authorList>
    </citation>
    <scope>NUCLEOTIDE SEQUENCE</scope>
    <source>
        <strain evidence="5">ChiBcec8-14828</strain>
    </source>
</reference>
<evidence type="ECO:0000313" key="6">
    <source>
        <dbReference type="Proteomes" id="UP000824209"/>
    </source>
</evidence>
<evidence type="ECO:0000256" key="2">
    <source>
        <dbReference type="ARBA" id="ARBA00023002"/>
    </source>
</evidence>
<dbReference type="EMBL" id="DWYA01000058">
    <property type="protein sequence ID" value="HJB40124.1"/>
    <property type="molecule type" value="Genomic_DNA"/>
</dbReference>
<accession>A0A9D2M3S5</accession>
<dbReference type="PRINTS" id="PR00081">
    <property type="entry name" value="GDHRDH"/>
</dbReference>
<proteinExistence type="inferred from homology"/>
<name>A0A9D2M3S5_9FIRM</name>
<feature type="domain" description="Ketoreductase" evidence="4">
    <location>
        <begin position="3"/>
        <end position="183"/>
    </location>
</feature>
<dbReference type="SUPFAM" id="SSF51735">
    <property type="entry name" value="NAD(P)-binding Rossmann-fold domains"/>
    <property type="match status" value="1"/>
</dbReference>
<comment type="similarity">
    <text evidence="1">Belongs to the short-chain dehydrogenases/reductases (SDR) family.</text>
</comment>
<dbReference type="SMART" id="SM00822">
    <property type="entry name" value="PKS_KR"/>
    <property type="match status" value="1"/>
</dbReference>
<keyword evidence="3" id="KW-0443">Lipid metabolism</keyword>
<dbReference type="InterPro" id="IPR050259">
    <property type="entry name" value="SDR"/>
</dbReference>
<keyword evidence="3" id="KW-0753">Steroid metabolism</keyword>
<comment type="caution">
    <text evidence="5">The sequence shown here is derived from an EMBL/GenBank/DDBJ whole genome shotgun (WGS) entry which is preliminary data.</text>
</comment>
<dbReference type="GO" id="GO:0008202">
    <property type="term" value="P:steroid metabolic process"/>
    <property type="evidence" value="ECO:0007669"/>
    <property type="project" value="UniProtKB-KW"/>
</dbReference>
<dbReference type="GO" id="GO:0016491">
    <property type="term" value="F:oxidoreductase activity"/>
    <property type="evidence" value="ECO:0007669"/>
    <property type="project" value="UniProtKB-KW"/>
</dbReference>
<dbReference type="InterPro" id="IPR057326">
    <property type="entry name" value="KR_dom"/>
</dbReference>
<evidence type="ECO:0000256" key="1">
    <source>
        <dbReference type="ARBA" id="ARBA00006484"/>
    </source>
</evidence>
<dbReference type="Pfam" id="PF13561">
    <property type="entry name" value="adh_short_C2"/>
    <property type="match status" value="1"/>
</dbReference>
<protein>
    <submittedName>
        <fullName evidence="5">SDR family oxidoreductase</fullName>
    </submittedName>
</protein>
<dbReference type="PANTHER" id="PTHR42879">
    <property type="entry name" value="3-OXOACYL-(ACYL-CARRIER-PROTEIN) REDUCTASE"/>
    <property type="match status" value="1"/>
</dbReference>